<sequence>RPERESSTPTSPRTIVDRGSTTSSACENNSSTTLQPKRIFSKTEKQSAKTSGQSIDGSTTESSSSGITLKRGSCKKLPNVVVPIEQKTTNKTELKSKSKDRDEEREESDVKIKGAVPKKHLKINRKANIEEIILTQSKVDKEITTRTKAKHVDNESAESSRDNSSISDSDEVEESVENDETTSTSSGDETLTQAGTAQQRGGSRTTKQLNRVSSEDNNKIIRVILDRADVERYSASTASVPVPVEMNSGQLSVMGTSDISSGGEERQSSATALKKVKRRKQIVVMKDSPRPTRAARPTKPLCESNLKDKMRRSR</sequence>
<reference evidence="2 3" key="1">
    <citation type="submission" date="2019-01" db="EMBL/GenBank/DDBJ databases">
        <authorList>
            <person name="Sayadi A."/>
        </authorList>
    </citation>
    <scope>NUCLEOTIDE SEQUENCE [LARGE SCALE GENOMIC DNA]</scope>
</reference>
<feature type="region of interest" description="Disordered" evidence="1">
    <location>
        <begin position="1"/>
        <end position="220"/>
    </location>
</feature>
<feature type="compositionally biased region" description="Low complexity" evidence="1">
    <location>
        <begin position="54"/>
        <end position="68"/>
    </location>
</feature>
<evidence type="ECO:0000256" key="1">
    <source>
        <dbReference type="SAM" id="MobiDB-lite"/>
    </source>
</evidence>
<feature type="compositionally biased region" description="Polar residues" evidence="1">
    <location>
        <begin position="7"/>
        <end position="35"/>
    </location>
</feature>
<dbReference type="EMBL" id="CAACVG010006986">
    <property type="protein sequence ID" value="VEN42955.1"/>
    <property type="molecule type" value="Genomic_DNA"/>
</dbReference>
<name>A0A653C516_CALMS</name>
<evidence type="ECO:0000313" key="3">
    <source>
        <dbReference type="Proteomes" id="UP000410492"/>
    </source>
</evidence>
<feature type="compositionally biased region" description="Polar residues" evidence="1">
    <location>
        <begin position="187"/>
        <end position="212"/>
    </location>
</feature>
<proteinExistence type="predicted"/>
<feature type="region of interest" description="Disordered" evidence="1">
    <location>
        <begin position="253"/>
        <end position="314"/>
    </location>
</feature>
<protein>
    <submittedName>
        <fullName evidence="2">Uncharacterized protein</fullName>
    </submittedName>
</protein>
<dbReference type="AlphaFoldDB" id="A0A653C516"/>
<keyword evidence="3" id="KW-1185">Reference proteome</keyword>
<accession>A0A653C516</accession>
<gene>
    <name evidence="2" type="ORF">CALMAC_LOCUS6264</name>
</gene>
<feature type="non-terminal residue" evidence="2">
    <location>
        <position position="1"/>
    </location>
</feature>
<organism evidence="2 3">
    <name type="scientific">Callosobruchus maculatus</name>
    <name type="common">Southern cowpea weevil</name>
    <name type="synonym">Pulse bruchid</name>
    <dbReference type="NCBI Taxonomy" id="64391"/>
    <lineage>
        <taxon>Eukaryota</taxon>
        <taxon>Metazoa</taxon>
        <taxon>Ecdysozoa</taxon>
        <taxon>Arthropoda</taxon>
        <taxon>Hexapoda</taxon>
        <taxon>Insecta</taxon>
        <taxon>Pterygota</taxon>
        <taxon>Neoptera</taxon>
        <taxon>Endopterygota</taxon>
        <taxon>Coleoptera</taxon>
        <taxon>Polyphaga</taxon>
        <taxon>Cucujiformia</taxon>
        <taxon>Chrysomeloidea</taxon>
        <taxon>Chrysomelidae</taxon>
        <taxon>Bruchinae</taxon>
        <taxon>Bruchini</taxon>
        <taxon>Callosobruchus</taxon>
    </lineage>
</organism>
<evidence type="ECO:0000313" key="2">
    <source>
        <dbReference type="EMBL" id="VEN42955.1"/>
    </source>
</evidence>
<feature type="compositionally biased region" description="Acidic residues" evidence="1">
    <location>
        <begin position="168"/>
        <end position="180"/>
    </location>
</feature>
<feature type="compositionally biased region" description="Basic residues" evidence="1">
    <location>
        <begin position="116"/>
        <end position="125"/>
    </location>
</feature>
<dbReference type="Proteomes" id="UP000410492">
    <property type="component" value="Unassembled WGS sequence"/>
</dbReference>
<feature type="compositionally biased region" description="Basic and acidic residues" evidence="1">
    <location>
        <begin position="88"/>
        <end position="112"/>
    </location>
</feature>
<feature type="compositionally biased region" description="Basic and acidic residues" evidence="1">
    <location>
        <begin position="138"/>
        <end position="161"/>
    </location>
</feature>